<evidence type="ECO:0000313" key="3">
    <source>
        <dbReference type="Proteomes" id="UP000516117"/>
    </source>
</evidence>
<keyword evidence="2" id="KW-0067">ATP-binding</keyword>
<proteinExistence type="predicted"/>
<dbReference type="Pfam" id="PF04326">
    <property type="entry name" value="SLFN_AlbA_2"/>
    <property type="match status" value="1"/>
</dbReference>
<gene>
    <name evidence="2" type="ORF">H9L22_15330</name>
</gene>
<reference evidence="2 3" key="1">
    <citation type="submission" date="2020-08" db="EMBL/GenBank/DDBJ databases">
        <title>Genome sequence of Tessaracoccus defluvii JCM 17540T.</title>
        <authorList>
            <person name="Hyun D.-W."/>
            <person name="Bae J.-W."/>
        </authorList>
    </citation>
    <scope>NUCLEOTIDE SEQUENCE [LARGE SCALE GENOMIC DNA]</scope>
    <source>
        <strain evidence="2 3">JCM 17540</strain>
    </source>
</reference>
<accession>A0A7H0H4R8</accession>
<dbReference type="EMBL" id="CP060789">
    <property type="protein sequence ID" value="QNP55534.1"/>
    <property type="molecule type" value="Genomic_DNA"/>
</dbReference>
<sequence length="418" mass="45530">MPFTPLHRALGRSPGPWTDELLDAAIQAGARETDDLDWKGKLPPAKELTQSDFPKDVAAMANSGGGAIIFGVEESDRAATGRSDPGDHGEAYERALRSAAITAITPPIFGLKIHRLQGAGYPALVVEVPASVDGPHLIFKNHFFGAPVRNDADTVWMQERQIEEMYRARFNERRGSEEALSQLYEEAARGRDTNSRAWLIAVARPRLPVVGRQLSRNEAISIFHEAEQYANELSPSDEPRPFRAMDLHNPRPGLRRWIASDILIGRGESSFDEAWGAIHRNGSTTIAAAVGGHPTGRDCILAGSEIPADVIELCIADFAGLLRATAEALGTMECDVRVGIEWTGADRLHIVTVGPFKRIHRGTPIGHFMPVETTTSPATSSDAYRRDVYYLALDCLNQGGLASLNIIPGRPPEAVESH</sequence>
<dbReference type="InterPro" id="IPR007421">
    <property type="entry name" value="Schlafen_AlbA_2_dom"/>
</dbReference>
<protein>
    <submittedName>
        <fullName evidence="2">ATP-binding protein</fullName>
    </submittedName>
</protein>
<keyword evidence="3" id="KW-1185">Reference proteome</keyword>
<dbReference type="GO" id="GO:0005524">
    <property type="term" value="F:ATP binding"/>
    <property type="evidence" value="ECO:0007669"/>
    <property type="project" value="UniProtKB-KW"/>
</dbReference>
<dbReference type="Proteomes" id="UP000516117">
    <property type="component" value="Chromosome"/>
</dbReference>
<dbReference type="RefSeq" id="WP_187720664.1">
    <property type="nucleotide sequence ID" value="NZ_BAABBL010000020.1"/>
</dbReference>
<dbReference type="KEGG" id="tdf:H9L22_15330"/>
<keyword evidence="2" id="KW-0547">Nucleotide-binding</keyword>
<feature type="domain" description="Schlafen AlbA-2" evidence="1">
    <location>
        <begin position="32"/>
        <end position="150"/>
    </location>
</feature>
<dbReference type="AlphaFoldDB" id="A0A7H0H4R8"/>
<name>A0A7H0H4R8_9ACTN</name>
<dbReference type="InterPro" id="IPR038461">
    <property type="entry name" value="Schlafen_AlbA_2_dom_sf"/>
</dbReference>
<evidence type="ECO:0000259" key="1">
    <source>
        <dbReference type="Pfam" id="PF04326"/>
    </source>
</evidence>
<dbReference type="Gene3D" id="3.30.950.30">
    <property type="entry name" value="Schlafen, AAA domain"/>
    <property type="match status" value="1"/>
</dbReference>
<evidence type="ECO:0000313" key="2">
    <source>
        <dbReference type="EMBL" id="QNP55534.1"/>
    </source>
</evidence>
<organism evidence="2 3">
    <name type="scientific">Tessaracoccus defluvii</name>
    <dbReference type="NCBI Taxonomy" id="1285901"/>
    <lineage>
        <taxon>Bacteria</taxon>
        <taxon>Bacillati</taxon>
        <taxon>Actinomycetota</taxon>
        <taxon>Actinomycetes</taxon>
        <taxon>Propionibacteriales</taxon>
        <taxon>Propionibacteriaceae</taxon>
        <taxon>Tessaracoccus</taxon>
    </lineage>
</organism>